<evidence type="ECO:0000256" key="1">
    <source>
        <dbReference type="ARBA" id="ARBA00001286"/>
    </source>
</evidence>
<evidence type="ECO:0000256" key="5">
    <source>
        <dbReference type="ARBA" id="ARBA00022679"/>
    </source>
</evidence>
<organism evidence="11 12">
    <name type="scientific">Bifidobacterium pseudolongum subsp. globosum</name>
    <dbReference type="NCBI Taxonomy" id="1690"/>
    <lineage>
        <taxon>Bacteria</taxon>
        <taxon>Bacillati</taxon>
        <taxon>Actinomycetota</taxon>
        <taxon>Actinomycetes</taxon>
        <taxon>Bifidobacteriales</taxon>
        <taxon>Bifidobacteriaceae</taxon>
        <taxon>Bifidobacterium</taxon>
    </lineage>
</organism>
<keyword evidence="3 9" id="KW-0963">Cytoplasm</keyword>
<dbReference type="GO" id="GO:0003908">
    <property type="term" value="F:methylated-DNA-[protein]-cysteine S-methyltransferase activity"/>
    <property type="evidence" value="ECO:0007669"/>
    <property type="project" value="UniProtKB-UniRule"/>
</dbReference>
<evidence type="ECO:0000256" key="3">
    <source>
        <dbReference type="ARBA" id="ARBA00022490"/>
    </source>
</evidence>
<dbReference type="PROSITE" id="PS00374">
    <property type="entry name" value="MGMT"/>
    <property type="match status" value="1"/>
</dbReference>
<dbReference type="SUPFAM" id="SSF53155">
    <property type="entry name" value="Methylated DNA-protein cysteine methyltransferase domain"/>
    <property type="match status" value="1"/>
</dbReference>
<dbReference type="CDD" id="cd06445">
    <property type="entry name" value="ATase"/>
    <property type="match status" value="1"/>
</dbReference>
<keyword evidence="5 9" id="KW-0808">Transferase</keyword>
<evidence type="ECO:0000256" key="4">
    <source>
        <dbReference type="ARBA" id="ARBA00022603"/>
    </source>
</evidence>
<dbReference type="PANTHER" id="PTHR10815:SF13">
    <property type="entry name" value="METHYLATED-DNA--PROTEIN-CYSTEINE METHYLTRANSFERASE"/>
    <property type="match status" value="1"/>
</dbReference>
<comment type="caution">
    <text evidence="11">The sequence shown here is derived from an EMBL/GenBank/DDBJ whole genome shotgun (WGS) entry which is preliminary data.</text>
</comment>
<comment type="catalytic activity">
    <reaction evidence="8 9">
        <text>a 6-O-methyl-2'-deoxyguanosine in DNA + L-cysteinyl-[protein] = S-methyl-L-cysteinyl-[protein] + a 2'-deoxyguanosine in DNA</text>
        <dbReference type="Rhea" id="RHEA:24000"/>
        <dbReference type="Rhea" id="RHEA-COMP:10131"/>
        <dbReference type="Rhea" id="RHEA-COMP:10132"/>
        <dbReference type="Rhea" id="RHEA-COMP:11367"/>
        <dbReference type="Rhea" id="RHEA-COMP:11368"/>
        <dbReference type="ChEBI" id="CHEBI:29950"/>
        <dbReference type="ChEBI" id="CHEBI:82612"/>
        <dbReference type="ChEBI" id="CHEBI:85445"/>
        <dbReference type="ChEBI" id="CHEBI:85448"/>
        <dbReference type="EC" id="2.1.1.63"/>
    </reaction>
</comment>
<evidence type="ECO:0000313" key="12">
    <source>
        <dbReference type="Proteomes" id="UP000292568"/>
    </source>
</evidence>
<feature type="active site" description="Nucleophile; methyl group acceptor" evidence="9">
    <location>
        <position position="126"/>
    </location>
</feature>
<dbReference type="GO" id="GO:0005737">
    <property type="term" value="C:cytoplasm"/>
    <property type="evidence" value="ECO:0007669"/>
    <property type="project" value="UniProtKB-SubCell"/>
</dbReference>
<dbReference type="Proteomes" id="UP000292568">
    <property type="component" value="Unassembled WGS sequence"/>
</dbReference>
<dbReference type="EMBL" id="RYUH01000003">
    <property type="protein sequence ID" value="RYQ12529.1"/>
    <property type="molecule type" value="Genomic_DNA"/>
</dbReference>
<evidence type="ECO:0000259" key="10">
    <source>
        <dbReference type="Pfam" id="PF01035"/>
    </source>
</evidence>
<feature type="domain" description="Methylated-DNA-[protein]-cysteine S-methyltransferase DNA binding" evidence="10">
    <location>
        <begin position="75"/>
        <end position="154"/>
    </location>
</feature>
<evidence type="ECO:0000256" key="6">
    <source>
        <dbReference type="ARBA" id="ARBA00022763"/>
    </source>
</evidence>
<dbReference type="HAMAP" id="MF_00772">
    <property type="entry name" value="OGT"/>
    <property type="match status" value="1"/>
</dbReference>
<dbReference type="FunFam" id="1.10.10.10:FF:000214">
    <property type="entry name" value="Methylated-DNA--protein-cysteine methyltransferase"/>
    <property type="match status" value="1"/>
</dbReference>
<dbReference type="InterPro" id="IPR036388">
    <property type="entry name" value="WH-like_DNA-bd_sf"/>
</dbReference>
<dbReference type="NCBIfam" id="TIGR00589">
    <property type="entry name" value="ogt"/>
    <property type="match status" value="1"/>
</dbReference>
<dbReference type="Pfam" id="PF01035">
    <property type="entry name" value="DNA_binding_1"/>
    <property type="match status" value="1"/>
</dbReference>
<dbReference type="InterPro" id="IPR036217">
    <property type="entry name" value="MethylDNA_cys_MeTrfase_DNAb"/>
</dbReference>
<evidence type="ECO:0000256" key="7">
    <source>
        <dbReference type="ARBA" id="ARBA00023204"/>
    </source>
</evidence>
<dbReference type="GO" id="GO:0006307">
    <property type="term" value="P:DNA alkylation repair"/>
    <property type="evidence" value="ECO:0007669"/>
    <property type="project" value="UniProtKB-UniRule"/>
</dbReference>
<proteinExistence type="inferred from homology"/>
<comment type="catalytic activity">
    <reaction evidence="1 9">
        <text>a 4-O-methyl-thymidine in DNA + L-cysteinyl-[protein] = a thymidine in DNA + S-methyl-L-cysteinyl-[protein]</text>
        <dbReference type="Rhea" id="RHEA:53428"/>
        <dbReference type="Rhea" id="RHEA-COMP:10131"/>
        <dbReference type="Rhea" id="RHEA-COMP:10132"/>
        <dbReference type="Rhea" id="RHEA-COMP:13555"/>
        <dbReference type="Rhea" id="RHEA-COMP:13556"/>
        <dbReference type="ChEBI" id="CHEBI:29950"/>
        <dbReference type="ChEBI" id="CHEBI:82612"/>
        <dbReference type="ChEBI" id="CHEBI:137386"/>
        <dbReference type="ChEBI" id="CHEBI:137387"/>
        <dbReference type="EC" id="2.1.1.63"/>
    </reaction>
</comment>
<keyword evidence="7 9" id="KW-0234">DNA repair</keyword>
<dbReference type="InterPro" id="IPR036631">
    <property type="entry name" value="MGMT_N_sf"/>
</dbReference>
<protein>
    <recommendedName>
        <fullName evidence="9">Methylated-DNA--protein-cysteine methyltransferase</fullName>
        <ecNumber evidence="9">2.1.1.63</ecNumber>
    </recommendedName>
    <alternativeName>
        <fullName evidence="9">6-O-methylguanine-DNA methyltransferase</fullName>
        <shortName evidence="9">MGMT</shortName>
    </alternativeName>
    <alternativeName>
        <fullName evidence="9">O-6-methylguanine-DNA-alkyltransferase</fullName>
    </alternativeName>
</protein>
<dbReference type="GO" id="GO:0032259">
    <property type="term" value="P:methylation"/>
    <property type="evidence" value="ECO:0007669"/>
    <property type="project" value="UniProtKB-KW"/>
</dbReference>
<dbReference type="InterPro" id="IPR001497">
    <property type="entry name" value="MethylDNA_cys_MeTrfase_AS"/>
</dbReference>
<dbReference type="Gene3D" id="1.10.10.10">
    <property type="entry name" value="Winged helix-like DNA-binding domain superfamily/Winged helix DNA-binding domain"/>
    <property type="match status" value="1"/>
</dbReference>
<accession>A0A4Q5A2V8</accession>
<comment type="function">
    <text evidence="9">Involved in the cellular defense against the biological effects of O6-methylguanine (O6-MeG) and O4-methylthymine (O4-MeT) in DNA. Repairs the methylated nucleobase in DNA by stoichiometrically transferring the methyl group to a cysteine residue in the enzyme. This is a suicide reaction: the enzyme is irreversibly inactivated.</text>
</comment>
<gene>
    <name evidence="11" type="ORF">PG2093B_0105</name>
</gene>
<keyword evidence="6 9" id="KW-0227">DNA damage</keyword>
<evidence type="ECO:0000256" key="9">
    <source>
        <dbReference type="HAMAP-Rule" id="MF_00772"/>
    </source>
</evidence>
<evidence type="ECO:0000313" key="11">
    <source>
        <dbReference type="EMBL" id="RYQ12529.1"/>
    </source>
</evidence>
<evidence type="ECO:0000256" key="2">
    <source>
        <dbReference type="ARBA" id="ARBA00008711"/>
    </source>
</evidence>
<sequence length="167" mass="18240">MAGFAVYTSQYGPVRVDWNDGAVTGLRIVTQADNAADGPGEPTELTDLAFHELERYFAGDLRQFTVPIAFTYGTPFQQAVWRALLQIPYGETRTYAQIAEAVGRPKAVRAVGSANNRNPILFIVPCHRVIGANGNLVGYAYGVEMKRALLQLEQRVAQGTAHVSSRV</sequence>
<keyword evidence="4 9" id="KW-0489">Methyltransferase</keyword>
<dbReference type="InterPro" id="IPR023546">
    <property type="entry name" value="MGMT"/>
</dbReference>
<dbReference type="EC" id="2.1.1.63" evidence="9"/>
<dbReference type="AlphaFoldDB" id="A0A4Q5A2V8"/>
<comment type="miscellaneous">
    <text evidence="9">This enzyme catalyzes only one turnover and therefore is not strictly catalytic. According to one definition, an enzyme is a biocatalyst that acts repeatedly and over many reaction cycles.</text>
</comment>
<comment type="subcellular location">
    <subcellularLocation>
        <location evidence="9">Cytoplasm</location>
    </subcellularLocation>
</comment>
<dbReference type="InterPro" id="IPR014048">
    <property type="entry name" value="MethylDNA_cys_MeTrfase_DNA-bd"/>
</dbReference>
<dbReference type="Gene3D" id="3.30.160.70">
    <property type="entry name" value="Methylated DNA-protein cysteine methyltransferase domain"/>
    <property type="match status" value="1"/>
</dbReference>
<comment type="similarity">
    <text evidence="2 9">Belongs to the MGMT family.</text>
</comment>
<evidence type="ECO:0000256" key="8">
    <source>
        <dbReference type="ARBA" id="ARBA00049348"/>
    </source>
</evidence>
<dbReference type="SUPFAM" id="SSF46767">
    <property type="entry name" value="Methylated DNA-protein cysteine methyltransferase, C-terminal domain"/>
    <property type="match status" value="1"/>
</dbReference>
<dbReference type="PANTHER" id="PTHR10815">
    <property type="entry name" value="METHYLATED-DNA--PROTEIN-CYSTEINE METHYLTRANSFERASE"/>
    <property type="match status" value="1"/>
</dbReference>
<name>A0A4Q5A2V8_9BIFI</name>
<dbReference type="RefSeq" id="WP_129896673.1">
    <property type="nucleotide sequence ID" value="NZ_RYUH01000003.1"/>
</dbReference>
<reference evidence="11 12" key="1">
    <citation type="submission" date="2018-12" db="EMBL/GenBank/DDBJ databases">
        <title>Unveiling genomic diversity among members of the Bifidobacterium pseudolongum species, a widely distributed gut commensal of the animal kingdom.</title>
        <authorList>
            <person name="Lugli G.A."/>
            <person name="Duranti S."/>
            <person name="Albert K."/>
            <person name="Mancabelli L."/>
            <person name="Napoli S."/>
            <person name="Viappiani A."/>
            <person name="Anzalone R."/>
            <person name="Longhi G."/>
            <person name="Milani C."/>
            <person name="Turroni F."/>
            <person name="Alessandri G."/>
            <person name="Sela D.A."/>
            <person name="Van Sinderen D."/>
            <person name="Ventura M."/>
        </authorList>
    </citation>
    <scope>NUCLEOTIDE SEQUENCE [LARGE SCALE GENOMIC DNA]</scope>
    <source>
        <strain evidence="11 12">2093B</strain>
    </source>
</reference>